<gene>
    <name evidence="1" type="ORF">M9H77_30378</name>
</gene>
<comment type="caution">
    <text evidence="1">The sequence shown here is derived from an EMBL/GenBank/DDBJ whole genome shotgun (WGS) entry which is preliminary data.</text>
</comment>
<evidence type="ECO:0000313" key="1">
    <source>
        <dbReference type="EMBL" id="KAI5653191.1"/>
    </source>
</evidence>
<evidence type="ECO:0000313" key="2">
    <source>
        <dbReference type="Proteomes" id="UP001060085"/>
    </source>
</evidence>
<dbReference type="EMBL" id="CM044707">
    <property type="protein sequence ID" value="KAI5653191.1"/>
    <property type="molecule type" value="Genomic_DNA"/>
</dbReference>
<reference evidence="2" key="1">
    <citation type="journal article" date="2023" name="Nat. Plants">
        <title>Single-cell RNA sequencing provides a high-resolution roadmap for understanding the multicellular compartmentation of specialized metabolism.</title>
        <authorList>
            <person name="Sun S."/>
            <person name="Shen X."/>
            <person name="Li Y."/>
            <person name="Li Y."/>
            <person name="Wang S."/>
            <person name="Li R."/>
            <person name="Zhang H."/>
            <person name="Shen G."/>
            <person name="Guo B."/>
            <person name="Wei J."/>
            <person name="Xu J."/>
            <person name="St-Pierre B."/>
            <person name="Chen S."/>
            <person name="Sun C."/>
        </authorList>
    </citation>
    <scope>NUCLEOTIDE SEQUENCE [LARGE SCALE GENOMIC DNA]</scope>
</reference>
<name>A0ACC0A102_CATRO</name>
<sequence length="128" mass="14346">MLQLAGELKWNLNDEENNIPFILCSDPMLTNLRQKRSFLETAGVGCIVMPCHISNAWYDEVAKGCCVPFLHIGDCVVFPDKATMEHTIYYKSVKALSYVILASDDLRDLLPPDDPLLQKCIDPIGFIG</sequence>
<protein>
    <submittedName>
        <fullName evidence="1">Uncharacterized protein</fullName>
    </submittedName>
</protein>
<accession>A0ACC0A102</accession>
<keyword evidence="2" id="KW-1185">Reference proteome</keyword>
<dbReference type="Proteomes" id="UP001060085">
    <property type="component" value="Linkage Group LG07"/>
</dbReference>
<organism evidence="1 2">
    <name type="scientific">Catharanthus roseus</name>
    <name type="common">Madagascar periwinkle</name>
    <name type="synonym">Vinca rosea</name>
    <dbReference type="NCBI Taxonomy" id="4058"/>
    <lineage>
        <taxon>Eukaryota</taxon>
        <taxon>Viridiplantae</taxon>
        <taxon>Streptophyta</taxon>
        <taxon>Embryophyta</taxon>
        <taxon>Tracheophyta</taxon>
        <taxon>Spermatophyta</taxon>
        <taxon>Magnoliopsida</taxon>
        <taxon>eudicotyledons</taxon>
        <taxon>Gunneridae</taxon>
        <taxon>Pentapetalae</taxon>
        <taxon>asterids</taxon>
        <taxon>lamiids</taxon>
        <taxon>Gentianales</taxon>
        <taxon>Apocynaceae</taxon>
        <taxon>Rauvolfioideae</taxon>
        <taxon>Vinceae</taxon>
        <taxon>Catharanthinae</taxon>
        <taxon>Catharanthus</taxon>
    </lineage>
</organism>
<proteinExistence type="predicted"/>